<keyword evidence="3" id="KW-0597">Phosphoprotein</keyword>
<dbReference type="InterPro" id="IPR050091">
    <property type="entry name" value="PKS_NRPS_Biosynth_Enz"/>
</dbReference>
<dbReference type="InterPro" id="IPR032821">
    <property type="entry name" value="PKS_assoc"/>
</dbReference>
<dbReference type="RefSeq" id="WP_167931355.1">
    <property type="nucleotide sequence ID" value="NZ_JAAVJB010000002.1"/>
</dbReference>
<evidence type="ECO:0000259" key="7">
    <source>
        <dbReference type="PROSITE" id="PS52004"/>
    </source>
</evidence>
<dbReference type="Proteomes" id="UP000746503">
    <property type="component" value="Unassembled WGS sequence"/>
</dbReference>
<dbReference type="PANTHER" id="PTHR43775">
    <property type="entry name" value="FATTY ACID SYNTHASE"/>
    <property type="match status" value="1"/>
</dbReference>
<dbReference type="InterPro" id="IPR015083">
    <property type="entry name" value="NorB/c/GfsB-D-like_docking"/>
</dbReference>
<feature type="non-terminal residue" evidence="8">
    <location>
        <position position="621"/>
    </location>
</feature>
<keyword evidence="2" id="KW-0596">Phosphopantetheine</keyword>
<dbReference type="PROSITE" id="PS00606">
    <property type="entry name" value="KS3_1"/>
    <property type="match status" value="1"/>
</dbReference>
<keyword evidence="9" id="KW-1185">Reference proteome</keyword>
<dbReference type="SUPFAM" id="SSF52151">
    <property type="entry name" value="FabD/lysophospholipase-like"/>
    <property type="match status" value="1"/>
</dbReference>
<evidence type="ECO:0000256" key="4">
    <source>
        <dbReference type="ARBA" id="ARBA00022679"/>
    </source>
</evidence>
<dbReference type="Gene3D" id="3.30.70.3290">
    <property type="match status" value="1"/>
</dbReference>
<dbReference type="Pfam" id="PF02801">
    <property type="entry name" value="Ketoacyl-synt_C"/>
    <property type="match status" value="1"/>
</dbReference>
<keyword evidence="6" id="KW-0012">Acyltransferase</keyword>
<protein>
    <submittedName>
        <fullName evidence="8">Type I polyketide synthase</fullName>
    </submittedName>
</protein>
<evidence type="ECO:0000313" key="9">
    <source>
        <dbReference type="Proteomes" id="UP000746503"/>
    </source>
</evidence>
<dbReference type="InterPro" id="IPR016035">
    <property type="entry name" value="Acyl_Trfase/lysoPLipase"/>
</dbReference>
<dbReference type="InterPro" id="IPR016039">
    <property type="entry name" value="Thiolase-like"/>
</dbReference>
<evidence type="ECO:0000256" key="2">
    <source>
        <dbReference type="ARBA" id="ARBA00022450"/>
    </source>
</evidence>
<dbReference type="SMART" id="SM00825">
    <property type="entry name" value="PKS_KS"/>
    <property type="match status" value="1"/>
</dbReference>
<dbReference type="Gene3D" id="3.40.47.10">
    <property type="match status" value="1"/>
</dbReference>
<dbReference type="Pfam" id="PF08990">
    <property type="entry name" value="Docking"/>
    <property type="match status" value="1"/>
</dbReference>
<dbReference type="InterPro" id="IPR001227">
    <property type="entry name" value="Ac_transferase_dom_sf"/>
</dbReference>
<dbReference type="InterPro" id="IPR018201">
    <property type="entry name" value="Ketoacyl_synth_AS"/>
</dbReference>
<proteinExistence type="predicted"/>
<dbReference type="CDD" id="cd00833">
    <property type="entry name" value="PKS"/>
    <property type="match status" value="1"/>
</dbReference>
<comment type="caution">
    <text evidence="8">The sequence shown here is derived from an EMBL/GenBank/DDBJ whole genome shotgun (WGS) entry which is preliminary data.</text>
</comment>
<dbReference type="EMBL" id="JAAVJB010000002">
    <property type="protein sequence ID" value="NJP64833.1"/>
    <property type="molecule type" value="Genomic_DNA"/>
</dbReference>
<organism evidence="8 9">
    <name type="scientific">Streptomyces spiramenti</name>
    <dbReference type="NCBI Taxonomy" id="2720606"/>
    <lineage>
        <taxon>Bacteria</taxon>
        <taxon>Bacillati</taxon>
        <taxon>Actinomycetota</taxon>
        <taxon>Actinomycetes</taxon>
        <taxon>Kitasatosporales</taxon>
        <taxon>Streptomycetaceae</taxon>
        <taxon>Streptomyces</taxon>
    </lineage>
</organism>
<dbReference type="InterPro" id="IPR014031">
    <property type="entry name" value="Ketoacyl_synth_C"/>
</dbReference>
<dbReference type="SUPFAM" id="SSF53901">
    <property type="entry name" value="Thiolase-like"/>
    <property type="match status" value="1"/>
</dbReference>
<dbReference type="Pfam" id="PF16197">
    <property type="entry name" value="KAsynt_C_assoc"/>
    <property type="match status" value="1"/>
</dbReference>
<sequence length="621" mass="64853">MDNETKLLEYLKRATTDLRESRQRLTELRRRNDEPIAIVGMACRFPGGVTSPEEFWELLSEGRDAIGDFPTNRGWDTERIYDPEPGRPGKTYTRSGGFLYEAGDFDAGFFGISPREAAELDPQQRLFLESSWEALERAGVDPRTLRGSATGVFAGVMYHDYSAGGSLGSAVSGRTAYTLGLEGPAVSIDTACSSSLVAMHWAANALRRGETPLALAGGVTVMATPGTFIAFSEQRGLSADGRCRSFADSADGTGWSEGAGVLVLERLSDAQRNGRRVLAVIRGSAVNQDGASSGPSAPNGPAQQRVIRAALAQAGLTTTDVDAVEGHGTGTMLGDPIEAQALLATYGRGRSVERPLWLGSAKSNLGHAQAAAGVAGVMKMVLAMRERRLPATLHLDAPSSRVEWSAGGVELLSEAREWPEPDGDRPRRAGVSSFGISGTNAHVIVEEPPAAHITKPTAEPLPHGAAHPWLVSAGSDAALRAQARQLVAWATANPDHEPAAVATALATTRTAFERRAVVMGGGREELLAGLLAVADGESAGGVVTGVARGEGAAGFLFAGQGSQRAGMGEGLGGAFPVFGAAFDEVCGELDRHLGGSVGEVVAGGGERLNETVWAQSSLFAF</sequence>
<keyword evidence="4" id="KW-0808">Transferase</keyword>
<dbReference type="Pfam" id="PF00109">
    <property type="entry name" value="ketoacyl-synt"/>
    <property type="match status" value="1"/>
</dbReference>
<dbReference type="InterPro" id="IPR020841">
    <property type="entry name" value="PKS_Beta-ketoAc_synthase_dom"/>
</dbReference>
<gene>
    <name evidence="8" type="ORF">HCJ92_00670</name>
</gene>
<dbReference type="PANTHER" id="PTHR43775:SF51">
    <property type="entry name" value="INACTIVE PHENOLPHTHIOCEROL SYNTHESIS POLYKETIDE SYNTHASE TYPE I PKS1-RELATED"/>
    <property type="match status" value="1"/>
</dbReference>
<name>A0ABX1AJP8_9ACTN</name>
<dbReference type="PROSITE" id="PS52004">
    <property type="entry name" value="KS3_2"/>
    <property type="match status" value="1"/>
</dbReference>
<comment type="cofactor">
    <cofactor evidence="1">
        <name>pantetheine 4'-phosphate</name>
        <dbReference type="ChEBI" id="CHEBI:47942"/>
    </cofactor>
</comment>
<reference evidence="8 9" key="1">
    <citation type="submission" date="2020-03" db="EMBL/GenBank/DDBJ databases">
        <title>Draft genome of Streptomyces sp. ventii, isolated from the Axial Seamount in the Pacific Ocean, and resequencing of the two type strains Streptomyces lonarensis strain NCL 716 and Streptomyces bohaiensis strain 11A07.</title>
        <authorList>
            <person name="Loughran R.M."/>
            <person name="Pfannmuller K.M."/>
            <person name="Wasson B.J."/>
            <person name="Deadmond M.C."/>
            <person name="Paddock B.E."/>
            <person name="Koyack M.J."/>
            <person name="Gallegos D.A."/>
            <person name="Mitchell E.A."/>
            <person name="Ushijima B."/>
            <person name="Saw J.H."/>
            <person name="Mcphail K.L."/>
            <person name="Videau P."/>
        </authorList>
    </citation>
    <scope>NUCLEOTIDE SEQUENCE [LARGE SCALE GENOMIC DNA]</scope>
    <source>
        <strain evidence="9">5675061</strain>
    </source>
</reference>
<accession>A0ABX1AJP8</accession>
<evidence type="ECO:0000256" key="5">
    <source>
        <dbReference type="ARBA" id="ARBA00023268"/>
    </source>
</evidence>
<feature type="domain" description="Ketosynthase family 3 (KS3)" evidence="7">
    <location>
        <begin position="33"/>
        <end position="447"/>
    </location>
</feature>
<keyword evidence="5" id="KW-0511">Multifunctional enzyme</keyword>
<evidence type="ECO:0000256" key="1">
    <source>
        <dbReference type="ARBA" id="ARBA00001957"/>
    </source>
</evidence>
<evidence type="ECO:0000313" key="8">
    <source>
        <dbReference type="EMBL" id="NJP64833.1"/>
    </source>
</evidence>
<dbReference type="InterPro" id="IPR014030">
    <property type="entry name" value="Ketoacyl_synth_N"/>
</dbReference>
<dbReference type="Gene3D" id="3.40.366.10">
    <property type="entry name" value="Malonyl-Coenzyme A Acyl Carrier Protein, domain 2"/>
    <property type="match status" value="1"/>
</dbReference>
<evidence type="ECO:0000256" key="3">
    <source>
        <dbReference type="ARBA" id="ARBA00022553"/>
    </source>
</evidence>
<evidence type="ECO:0000256" key="6">
    <source>
        <dbReference type="ARBA" id="ARBA00023315"/>
    </source>
</evidence>